<keyword evidence="6" id="KW-1185">Reference proteome</keyword>
<feature type="region of interest" description="Disordered" evidence="3">
    <location>
        <begin position="1"/>
        <end position="40"/>
    </location>
</feature>
<organism evidence="5 6">
    <name type="scientific">Variovorax humicola</name>
    <dbReference type="NCBI Taxonomy" id="1769758"/>
    <lineage>
        <taxon>Bacteria</taxon>
        <taxon>Pseudomonadati</taxon>
        <taxon>Pseudomonadota</taxon>
        <taxon>Betaproteobacteria</taxon>
        <taxon>Burkholderiales</taxon>
        <taxon>Comamonadaceae</taxon>
        <taxon>Variovorax</taxon>
    </lineage>
</organism>
<feature type="domain" description="HTH tetR-type" evidence="4">
    <location>
        <begin position="41"/>
        <end position="101"/>
    </location>
</feature>
<dbReference type="PROSITE" id="PS50977">
    <property type="entry name" value="HTH_TETR_2"/>
    <property type="match status" value="1"/>
</dbReference>
<evidence type="ECO:0000259" key="4">
    <source>
        <dbReference type="PROSITE" id="PS50977"/>
    </source>
</evidence>
<dbReference type="InterPro" id="IPR009057">
    <property type="entry name" value="Homeodomain-like_sf"/>
</dbReference>
<dbReference type="PANTHER" id="PTHR30328:SF54">
    <property type="entry name" value="HTH-TYPE TRANSCRIPTIONAL REPRESSOR SCO4008"/>
    <property type="match status" value="1"/>
</dbReference>
<dbReference type="InterPro" id="IPR050109">
    <property type="entry name" value="HTH-type_TetR-like_transc_reg"/>
</dbReference>
<dbReference type="SUPFAM" id="SSF46689">
    <property type="entry name" value="Homeodomain-like"/>
    <property type="match status" value="1"/>
</dbReference>
<dbReference type="Pfam" id="PF00440">
    <property type="entry name" value="TetR_N"/>
    <property type="match status" value="1"/>
</dbReference>
<dbReference type="PRINTS" id="PR00455">
    <property type="entry name" value="HTHTETR"/>
</dbReference>
<feature type="DNA-binding region" description="H-T-H motif" evidence="2">
    <location>
        <begin position="64"/>
        <end position="83"/>
    </location>
</feature>
<protein>
    <submittedName>
        <fullName evidence="5">TetR family transcriptional regulator</fullName>
    </submittedName>
</protein>
<evidence type="ECO:0000256" key="1">
    <source>
        <dbReference type="ARBA" id="ARBA00023125"/>
    </source>
</evidence>
<dbReference type="InterPro" id="IPR036271">
    <property type="entry name" value="Tet_transcr_reg_TetR-rel_C_sf"/>
</dbReference>
<dbReference type="InterPro" id="IPR001647">
    <property type="entry name" value="HTH_TetR"/>
</dbReference>
<dbReference type="RefSeq" id="WP_340368119.1">
    <property type="nucleotide sequence ID" value="NZ_JBBKZV010000050.1"/>
</dbReference>
<dbReference type="Gene3D" id="1.10.357.10">
    <property type="entry name" value="Tetracycline Repressor, domain 2"/>
    <property type="match status" value="1"/>
</dbReference>
<feature type="compositionally biased region" description="Basic and acidic residues" evidence="3">
    <location>
        <begin position="1"/>
        <end position="12"/>
    </location>
</feature>
<dbReference type="SUPFAM" id="SSF48498">
    <property type="entry name" value="Tetracyclin repressor-like, C-terminal domain"/>
    <property type="match status" value="1"/>
</dbReference>
<dbReference type="Proteomes" id="UP001363010">
    <property type="component" value="Unassembled WGS sequence"/>
</dbReference>
<dbReference type="InterPro" id="IPR041474">
    <property type="entry name" value="NicS_C"/>
</dbReference>
<dbReference type="Pfam" id="PF17938">
    <property type="entry name" value="TetR_C_29"/>
    <property type="match status" value="1"/>
</dbReference>
<proteinExistence type="predicted"/>
<evidence type="ECO:0000256" key="2">
    <source>
        <dbReference type="PROSITE-ProRule" id="PRU00335"/>
    </source>
</evidence>
<sequence length="246" mass="28271">MLKKDSAKDSVAKKPRTKVSPTQRMDDGGPTRRGAPQARSAQLEARILESAVDEFAEHGFSGARIERISQRAETVDRMLYYYYGNKDRLYQAVLEKIYADMIGAQRDFVMPDDPIAGMRELIEHSWDHYVAHPDLVRLLMNENLLRGKYIQESKKVEETSFPLVQTVSVLLAKGQKKGVFRKDVSSEHVLMTIMSLGFFYVSNQYTCSRWIGVDLMTRPRRNKWRAHICEVVLEFLEARERALGPA</sequence>
<keyword evidence="1 2" id="KW-0238">DNA-binding</keyword>
<accession>A0ABU8WC90</accession>
<reference evidence="5 6" key="1">
    <citation type="submission" date="2024-03" db="EMBL/GenBank/DDBJ databases">
        <title>Novel species of the genus Variovorax.</title>
        <authorList>
            <person name="Liu Q."/>
            <person name="Xin Y.-H."/>
        </authorList>
    </citation>
    <scope>NUCLEOTIDE SEQUENCE [LARGE SCALE GENOMIC DNA]</scope>
    <source>
        <strain evidence="5 6">KACC 18501</strain>
    </source>
</reference>
<comment type="caution">
    <text evidence="5">The sequence shown here is derived from an EMBL/GenBank/DDBJ whole genome shotgun (WGS) entry which is preliminary data.</text>
</comment>
<dbReference type="EMBL" id="JBBKZV010000050">
    <property type="protein sequence ID" value="MEJ8827089.1"/>
    <property type="molecule type" value="Genomic_DNA"/>
</dbReference>
<name>A0ABU8WC90_9BURK</name>
<evidence type="ECO:0000313" key="5">
    <source>
        <dbReference type="EMBL" id="MEJ8827089.1"/>
    </source>
</evidence>
<evidence type="ECO:0000313" key="6">
    <source>
        <dbReference type="Proteomes" id="UP001363010"/>
    </source>
</evidence>
<gene>
    <name evidence="5" type="ORF">WKW80_34720</name>
</gene>
<evidence type="ECO:0000256" key="3">
    <source>
        <dbReference type="SAM" id="MobiDB-lite"/>
    </source>
</evidence>
<dbReference type="PANTHER" id="PTHR30328">
    <property type="entry name" value="TRANSCRIPTIONAL REPRESSOR"/>
    <property type="match status" value="1"/>
</dbReference>